<feature type="chain" id="PRO_5011223619" description="Secreted protein" evidence="1">
    <location>
        <begin position="23"/>
        <end position="91"/>
    </location>
</feature>
<evidence type="ECO:0000313" key="2">
    <source>
        <dbReference type="EMBL" id="OTI63082.1"/>
    </source>
</evidence>
<evidence type="ECO:0000313" key="3">
    <source>
        <dbReference type="Proteomes" id="UP000194857"/>
    </source>
</evidence>
<protein>
    <recommendedName>
        <fullName evidence="4">Secreted protein</fullName>
    </recommendedName>
</protein>
<sequence>MLGQVKMAAAIIFSMGVGVAQAAVDLDKICMLKDKGYEAGEVVILSEDFKKYGAEGMVCSTVNGEGVWLMLADRSIESVKQSLKQADQQAN</sequence>
<evidence type="ECO:0008006" key="4">
    <source>
        <dbReference type="Google" id="ProtNLM"/>
    </source>
</evidence>
<dbReference type="AlphaFoldDB" id="A0A241XRF4"/>
<name>A0A241XRF4_PSEAI</name>
<dbReference type="RefSeq" id="WP_065085739.1">
    <property type="nucleotide sequence ID" value="NZ_NFFZ01000004.1"/>
</dbReference>
<evidence type="ECO:0000256" key="1">
    <source>
        <dbReference type="SAM" id="SignalP"/>
    </source>
</evidence>
<feature type="signal peptide" evidence="1">
    <location>
        <begin position="1"/>
        <end position="22"/>
    </location>
</feature>
<dbReference type="Proteomes" id="UP000194857">
    <property type="component" value="Unassembled WGS sequence"/>
</dbReference>
<gene>
    <name evidence="2" type="ORF">CAZ10_09590</name>
</gene>
<dbReference type="EMBL" id="NFFZ01000004">
    <property type="protein sequence ID" value="OTI63082.1"/>
    <property type="molecule type" value="Genomic_DNA"/>
</dbReference>
<keyword evidence="1" id="KW-0732">Signal</keyword>
<organism evidence="2 3">
    <name type="scientific">Pseudomonas aeruginosa</name>
    <dbReference type="NCBI Taxonomy" id="287"/>
    <lineage>
        <taxon>Bacteria</taxon>
        <taxon>Pseudomonadati</taxon>
        <taxon>Pseudomonadota</taxon>
        <taxon>Gammaproteobacteria</taxon>
        <taxon>Pseudomonadales</taxon>
        <taxon>Pseudomonadaceae</taxon>
        <taxon>Pseudomonas</taxon>
    </lineage>
</organism>
<comment type="caution">
    <text evidence="2">The sequence shown here is derived from an EMBL/GenBank/DDBJ whole genome shotgun (WGS) entry which is preliminary data.</text>
</comment>
<reference evidence="2 3" key="1">
    <citation type="submission" date="2017-05" db="EMBL/GenBank/DDBJ databases">
        <authorList>
            <person name="Song R."/>
            <person name="Chenine A.L."/>
            <person name="Ruprecht R.M."/>
        </authorList>
    </citation>
    <scope>NUCLEOTIDE SEQUENCE [LARGE SCALE GENOMIC DNA]</scope>
    <source>
        <strain evidence="2 3">S567_C10_BS</strain>
    </source>
</reference>
<proteinExistence type="predicted"/>
<accession>A0A241XRF4</accession>